<proteinExistence type="predicted"/>
<evidence type="ECO:0000313" key="1">
    <source>
        <dbReference type="EMBL" id="TKC52395.1"/>
    </source>
</evidence>
<name>A0A4U1FQ79_MONMO</name>
<reference evidence="2" key="1">
    <citation type="journal article" date="2019" name="IScience">
        <title>Narwhal Genome Reveals Long-Term Low Genetic Diversity despite Current Large Abundance Size.</title>
        <authorList>
            <person name="Westbury M.V."/>
            <person name="Petersen B."/>
            <person name="Garde E."/>
            <person name="Heide-Jorgensen M.P."/>
            <person name="Lorenzen E.D."/>
        </authorList>
    </citation>
    <scope>NUCLEOTIDE SEQUENCE [LARGE SCALE GENOMIC DNA]</scope>
</reference>
<protein>
    <submittedName>
        <fullName evidence="1">Uncharacterized protein</fullName>
    </submittedName>
</protein>
<comment type="caution">
    <text evidence="1">The sequence shown here is derived from an EMBL/GenBank/DDBJ whole genome shotgun (WGS) entry which is preliminary data.</text>
</comment>
<dbReference type="AlphaFoldDB" id="A0A4U1FQ79"/>
<sequence>MAEEKDCLRGDVEKGEEPVVTITGGAYSGKQAAEEPMKVEAEAGADACSDDLSCGEADIDPSLLELVDEEKCRSIRKQYRQLIYNVQQNRDDIVNTASESLTEALEEANVLFDAAYQEGRLQNLLKMNGPEDLPESYDYDLIIVGGGSGGLAAAKARLLVCSGIWVE</sequence>
<gene>
    <name evidence="1" type="ORF">EI555_017478</name>
</gene>
<dbReference type="Gene3D" id="3.50.50.60">
    <property type="entry name" value="FAD/NAD(P)-binding domain"/>
    <property type="match status" value="1"/>
</dbReference>
<accession>A0A4U1FQ79</accession>
<dbReference type="SUPFAM" id="SSF51905">
    <property type="entry name" value="FAD/NAD(P)-binding domain"/>
    <property type="match status" value="1"/>
</dbReference>
<dbReference type="InterPro" id="IPR036188">
    <property type="entry name" value="FAD/NAD-bd_sf"/>
</dbReference>
<organism evidence="1 2">
    <name type="scientific">Monodon monoceros</name>
    <name type="common">Narwhal</name>
    <name type="synonym">Ceratodon monodon</name>
    <dbReference type="NCBI Taxonomy" id="40151"/>
    <lineage>
        <taxon>Eukaryota</taxon>
        <taxon>Metazoa</taxon>
        <taxon>Chordata</taxon>
        <taxon>Craniata</taxon>
        <taxon>Vertebrata</taxon>
        <taxon>Euteleostomi</taxon>
        <taxon>Mammalia</taxon>
        <taxon>Eutheria</taxon>
        <taxon>Laurasiatheria</taxon>
        <taxon>Artiodactyla</taxon>
        <taxon>Whippomorpha</taxon>
        <taxon>Cetacea</taxon>
        <taxon>Odontoceti</taxon>
        <taxon>Monodontidae</taxon>
        <taxon>Monodon</taxon>
    </lineage>
</organism>
<evidence type="ECO:0000313" key="2">
    <source>
        <dbReference type="Proteomes" id="UP000308365"/>
    </source>
</evidence>
<dbReference type="Proteomes" id="UP000308365">
    <property type="component" value="Unassembled WGS sequence"/>
</dbReference>
<dbReference type="EMBL" id="RWIC01000030">
    <property type="protein sequence ID" value="TKC52395.1"/>
    <property type="molecule type" value="Genomic_DNA"/>
</dbReference>